<accession>U2KFL0</accession>
<sequence length="161" mass="18245">MQNSVYNTSRKILDRVCEILDHAENKLCTVETNDTIASSNLLTYCAICKHWKGNRLHCNVYHLNFSSYLDNIQKSWSAKDTPEDLEYAQIWSSTAKVLIISNIDYVQFKDFQAQTLLNLIHNRQASNLTTIIVSPKVNSLIGSGLFFNKLQSVLRGAVMSA</sequence>
<proteinExistence type="predicted"/>
<gene>
    <name evidence="1" type="ORF">RUMCAL_00393</name>
</gene>
<dbReference type="HOGENOM" id="CLU_1642465_0_0_9"/>
<evidence type="ECO:0000313" key="1">
    <source>
        <dbReference type="EMBL" id="ERJ97321.1"/>
    </source>
</evidence>
<dbReference type="AlphaFoldDB" id="U2KFL0"/>
<dbReference type="Gene3D" id="3.40.50.300">
    <property type="entry name" value="P-loop containing nucleotide triphosphate hydrolases"/>
    <property type="match status" value="1"/>
</dbReference>
<keyword evidence="2" id="KW-1185">Reference proteome</keyword>
<protein>
    <submittedName>
        <fullName evidence="1">Uncharacterized protein</fullName>
    </submittedName>
</protein>
<dbReference type="InterPro" id="IPR027417">
    <property type="entry name" value="P-loop_NTPase"/>
</dbReference>
<comment type="caution">
    <text evidence="1">The sequence shown here is derived from an EMBL/GenBank/DDBJ whole genome shotgun (WGS) entry which is preliminary data.</text>
</comment>
<dbReference type="Proteomes" id="UP000016662">
    <property type="component" value="Unassembled WGS sequence"/>
</dbReference>
<dbReference type="STRING" id="411473.RUMCAL_00393"/>
<dbReference type="EMBL" id="AWVF01000031">
    <property type="protein sequence ID" value="ERJ97321.1"/>
    <property type="molecule type" value="Genomic_DNA"/>
</dbReference>
<name>U2KFL0_9FIRM</name>
<reference evidence="1 2" key="1">
    <citation type="submission" date="2013-07" db="EMBL/GenBank/DDBJ databases">
        <authorList>
            <person name="Weinstock G."/>
            <person name="Sodergren E."/>
            <person name="Wylie T."/>
            <person name="Fulton L."/>
            <person name="Fulton R."/>
            <person name="Fronick C."/>
            <person name="O'Laughlin M."/>
            <person name="Godfrey J."/>
            <person name="Miner T."/>
            <person name="Herter B."/>
            <person name="Appelbaum E."/>
            <person name="Cordes M."/>
            <person name="Lek S."/>
            <person name="Wollam A."/>
            <person name="Pepin K.H."/>
            <person name="Palsikar V.B."/>
            <person name="Mitreva M."/>
            <person name="Wilson R.K."/>
        </authorList>
    </citation>
    <scope>NUCLEOTIDE SEQUENCE [LARGE SCALE GENOMIC DNA]</scope>
    <source>
        <strain evidence="1 2">ATCC 27760</strain>
    </source>
</reference>
<evidence type="ECO:0000313" key="2">
    <source>
        <dbReference type="Proteomes" id="UP000016662"/>
    </source>
</evidence>
<organism evidence="1 2">
    <name type="scientific">Ruminococcus callidus ATCC 27760</name>
    <dbReference type="NCBI Taxonomy" id="411473"/>
    <lineage>
        <taxon>Bacteria</taxon>
        <taxon>Bacillati</taxon>
        <taxon>Bacillota</taxon>
        <taxon>Clostridia</taxon>
        <taxon>Eubacteriales</taxon>
        <taxon>Oscillospiraceae</taxon>
        <taxon>Ruminococcus</taxon>
    </lineage>
</organism>